<evidence type="ECO:0000313" key="3">
    <source>
        <dbReference type="Proteomes" id="UP000001194"/>
    </source>
</evidence>
<feature type="region of interest" description="Disordered" evidence="1">
    <location>
        <begin position="130"/>
        <end position="164"/>
    </location>
</feature>
<organism evidence="3">
    <name type="scientific">Laccaria bicolor (strain S238N-H82 / ATCC MYA-4686)</name>
    <name type="common">Bicoloured deceiver</name>
    <name type="synonym">Laccaria laccata var. bicolor</name>
    <dbReference type="NCBI Taxonomy" id="486041"/>
    <lineage>
        <taxon>Eukaryota</taxon>
        <taxon>Fungi</taxon>
        <taxon>Dikarya</taxon>
        <taxon>Basidiomycota</taxon>
        <taxon>Agaricomycotina</taxon>
        <taxon>Agaricomycetes</taxon>
        <taxon>Agaricomycetidae</taxon>
        <taxon>Agaricales</taxon>
        <taxon>Agaricineae</taxon>
        <taxon>Hydnangiaceae</taxon>
        <taxon>Laccaria</taxon>
    </lineage>
</organism>
<evidence type="ECO:0000313" key="2">
    <source>
        <dbReference type="EMBL" id="EDQ98713.1"/>
    </source>
</evidence>
<dbReference type="AlphaFoldDB" id="B0E371"/>
<dbReference type="Proteomes" id="UP000001194">
    <property type="component" value="Unassembled WGS sequence"/>
</dbReference>
<dbReference type="HOGENOM" id="CLU_1235213_0_0_1"/>
<reference evidence="2 3" key="1">
    <citation type="journal article" date="2008" name="Nature">
        <title>The genome of Laccaria bicolor provides insights into mycorrhizal symbiosis.</title>
        <authorList>
            <person name="Martin F."/>
            <person name="Aerts A."/>
            <person name="Ahren D."/>
            <person name="Brun A."/>
            <person name="Danchin E.G.J."/>
            <person name="Duchaussoy F."/>
            <person name="Gibon J."/>
            <person name="Kohler A."/>
            <person name="Lindquist E."/>
            <person name="Pereda V."/>
            <person name="Salamov A."/>
            <person name="Shapiro H.J."/>
            <person name="Wuyts J."/>
            <person name="Blaudez D."/>
            <person name="Buee M."/>
            <person name="Brokstein P."/>
            <person name="Canbaeck B."/>
            <person name="Cohen D."/>
            <person name="Courty P.E."/>
            <person name="Coutinho P.M."/>
            <person name="Delaruelle C."/>
            <person name="Detter J.C."/>
            <person name="Deveau A."/>
            <person name="DiFazio S."/>
            <person name="Duplessis S."/>
            <person name="Fraissinet-Tachet L."/>
            <person name="Lucic E."/>
            <person name="Frey-Klett P."/>
            <person name="Fourrey C."/>
            <person name="Feussner I."/>
            <person name="Gay G."/>
            <person name="Grimwood J."/>
            <person name="Hoegger P.J."/>
            <person name="Jain P."/>
            <person name="Kilaru S."/>
            <person name="Labbe J."/>
            <person name="Lin Y.C."/>
            <person name="Legue V."/>
            <person name="Le Tacon F."/>
            <person name="Marmeisse R."/>
            <person name="Melayah D."/>
            <person name="Montanini B."/>
            <person name="Muratet M."/>
            <person name="Nehls U."/>
            <person name="Niculita-Hirzel H."/>
            <person name="Oudot-Le Secq M.P."/>
            <person name="Peter M."/>
            <person name="Quesneville H."/>
            <person name="Rajashekar B."/>
            <person name="Reich M."/>
            <person name="Rouhier N."/>
            <person name="Schmutz J."/>
            <person name="Yin T."/>
            <person name="Chalot M."/>
            <person name="Henrissat B."/>
            <person name="Kuees U."/>
            <person name="Lucas S."/>
            <person name="Van de Peer Y."/>
            <person name="Podila G.K."/>
            <person name="Polle A."/>
            <person name="Pukkila P.J."/>
            <person name="Richardson P.M."/>
            <person name="Rouze P."/>
            <person name="Sanders I.R."/>
            <person name="Stajich J.E."/>
            <person name="Tunlid A."/>
            <person name="Tuskan G."/>
            <person name="Grigoriev I.V."/>
        </authorList>
    </citation>
    <scope>NUCLEOTIDE SEQUENCE [LARGE SCALE GENOMIC DNA]</scope>
    <source>
        <strain evidence="3">S238N-H82 / ATCC MYA-4686</strain>
    </source>
</reference>
<dbReference type="RefSeq" id="XP_001890641.1">
    <property type="nucleotide sequence ID" value="XM_001890606.1"/>
</dbReference>
<protein>
    <submittedName>
        <fullName evidence="2">Predicted protein</fullName>
    </submittedName>
</protein>
<proteinExistence type="predicted"/>
<dbReference type="InParanoid" id="B0E371"/>
<sequence length="224" mass="24770">MRRGMGSSVKGSGQVAEARTCLELLYFVPSMTHIRFPIALMGNECPEVNNVVNAIKSTASTSSLNGVNVLSQQRQRPHSTASIVLNAFKSMRRQRPQRSRRRQCNVINTINATSSTPSMQHRRRRQCNVVNQQSTSSMSPSTSSLTTGLASLTPGRSNAMHTQTRPAASSFCHILSNYSMTNKAKVTRTKVECQIGTFMQDTQHAKWNAYAGSADENTSSQRWK</sequence>
<accession>B0E371</accession>
<dbReference type="EMBL" id="DS547209">
    <property type="protein sequence ID" value="EDQ98713.1"/>
    <property type="molecule type" value="Genomic_DNA"/>
</dbReference>
<keyword evidence="3" id="KW-1185">Reference proteome</keyword>
<feature type="compositionally biased region" description="Low complexity" evidence="1">
    <location>
        <begin position="130"/>
        <end position="153"/>
    </location>
</feature>
<dbReference type="GeneID" id="6086290"/>
<dbReference type="KEGG" id="lbc:LACBIDRAFT_335722"/>
<evidence type="ECO:0000256" key="1">
    <source>
        <dbReference type="SAM" id="MobiDB-lite"/>
    </source>
</evidence>
<feature type="compositionally biased region" description="Polar residues" evidence="1">
    <location>
        <begin position="154"/>
        <end position="164"/>
    </location>
</feature>
<gene>
    <name evidence="2" type="ORF">LACBIDRAFT_335722</name>
</gene>
<name>B0E371_LACBS</name>